<evidence type="ECO:0000256" key="1">
    <source>
        <dbReference type="ARBA" id="ARBA00008553"/>
    </source>
</evidence>
<dbReference type="GO" id="GO:0003735">
    <property type="term" value="F:structural constituent of ribosome"/>
    <property type="evidence" value="ECO:0007669"/>
    <property type="project" value="InterPro"/>
</dbReference>
<dbReference type="GO" id="GO:0019843">
    <property type="term" value="F:rRNA binding"/>
    <property type="evidence" value="ECO:0007669"/>
    <property type="project" value="UniProtKB-UniRule"/>
</dbReference>
<evidence type="ECO:0000313" key="10">
    <source>
        <dbReference type="Proteomes" id="UP000809273"/>
    </source>
</evidence>
<keyword evidence="2 5" id="KW-0689">Ribosomal protein</keyword>
<dbReference type="InterPro" id="IPR020929">
    <property type="entry name" value="Ribosomal_uL5_CS"/>
</dbReference>
<comment type="function">
    <text evidence="5">This is 1 of the proteins that bind and probably mediate the attachment of the 5S RNA into the large ribosomal subunit, where it forms part of the central protuberance. In the 70S ribosome it contacts protein S13 of the 30S subunit (bridge B1b), connecting the 2 subunits; this bridge is implicated in subunit movement. Contacts the P site tRNA; the 5S rRNA and some of its associated proteins might help stabilize positioning of ribosome-bound tRNAs.</text>
</comment>
<dbReference type="GO" id="GO:0000049">
    <property type="term" value="F:tRNA binding"/>
    <property type="evidence" value="ECO:0007669"/>
    <property type="project" value="UniProtKB-UniRule"/>
</dbReference>
<sequence>MARLKEYYKTEVVPQLKKDFGYDNIMQVPKITKIVVNMGLGEALQNIKVLESASEEIASITGQKPVITRAKKSIASFKLRDGNPIGCMVTLRREKMYEFLDRLINIALARVRDFRGVSPKGFDGRGNYTLGIKEQIIFPEISYDKIDKIKGMNITIVTTANTDDEGRALLAYFGMPFGG</sequence>
<reference evidence="9" key="1">
    <citation type="journal article" date="2021" name="Environ. Microbiol.">
        <title>Genomic characterization of three novel Desulfobacterota classes expand the metabolic and phylogenetic diversity of the phylum.</title>
        <authorList>
            <person name="Murphy C.L."/>
            <person name="Biggerstaff J."/>
            <person name="Eichhorn A."/>
            <person name="Ewing E."/>
            <person name="Shahan R."/>
            <person name="Soriano D."/>
            <person name="Stewart S."/>
            <person name="VanMol K."/>
            <person name="Walker R."/>
            <person name="Walters P."/>
            <person name="Elshahed M.S."/>
            <person name="Youssef N.H."/>
        </authorList>
    </citation>
    <scope>NUCLEOTIDE SEQUENCE</scope>
    <source>
        <strain evidence="9">Zod_Metabat.24</strain>
    </source>
</reference>
<dbReference type="GO" id="GO:1990904">
    <property type="term" value="C:ribonucleoprotein complex"/>
    <property type="evidence" value="ECO:0007669"/>
    <property type="project" value="UniProtKB-KW"/>
</dbReference>
<organism evidence="9 10">
    <name type="scientific">Candidatus Zymogenus saltonus</name>
    <dbReference type="NCBI Taxonomy" id="2844893"/>
    <lineage>
        <taxon>Bacteria</taxon>
        <taxon>Deltaproteobacteria</taxon>
        <taxon>Candidatus Zymogenia</taxon>
        <taxon>Candidatus Zymogeniales</taxon>
        <taxon>Candidatus Zymogenaceae</taxon>
        <taxon>Candidatus Zymogenus</taxon>
    </lineage>
</organism>
<dbReference type="Gene3D" id="3.30.1440.10">
    <property type="match status" value="1"/>
</dbReference>
<keyword evidence="5" id="KW-0694">RNA-binding</keyword>
<dbReference type="InterPro" id="IPR022803">
    <property type="entry name" value="Ribosomal_uL5_dom_sf"/>
</dbReference>
<evidence type="ECO:0000256" key="2">
    <source>
        <dbReference type="ARBA" id="ARBA00022980"/>
    </source>
</evidence>
<dbReference type="InterPro" id="IPR031310">
    <property type="entry name" value="Ribosomal_uL5_N"/>
</dbReference>
<evidence type="ECO:0000259" key="8">
    <source>
        <dbReference type="Pfam" id="PF00673"/>
    </source>
</evidence>
<dbReference type="SUPFAM" id="SSF55282">
    <property type="entry name" value="RL5-like"/>
    <property type="match status" value="1"/>
</dbReference>
<keyword evidence="5" id="KW-0820">tRNA-binding</keyword>
<dbReference type="AlphaFoldDB" id="A0A9D8KG56"/>
<dbReference type="PROSITE" id="PS00358">
    <property type="entry name" value="RIBOSOMAL_L5"/>
    <property type="match status" value="1"/>
</dbReference>
<feature type="domain" description="Large ribosomal subunit protein uL5 C-terminal" evidence="8">
    <location>
        <begin position="84"/>
        <end position="177"/>
    </location>
</feature>
<evidence type="ECO:0000256" key="4">
    <source>
        <dbReference type="ARBA" id="ARBA00035245"/>
    </source>
</evidence>
<dbReference type="NCBIfam" id="NF000585">
    <property type="entry name" value="PRK00010.1"/>
    <property type="match status" value="1"/>
</dbReference>
<dbReference type="PANTHER" id="PTHR11994">
    <property type="entry name" value="60S RIBOSOMAL PROTEIN L11-RELATED"/>
    <property type="match status" value="1"/>
</dbReference>
<evidence type="ECO:0000256" key="6">
    <source>
        <dbReference type="RuleBase" id="RU003930"/>
    </source>
</evidence>
<dbReference type="Pfam" id="PF00281">
    <property type="entry name" value="Ribosomal_L5"/>
    <property type="match status" value="1"/>
</dbReference>
<keyword evidence="3 5" id="KW-0687">Ribonucleoprotein</keyword>
<dbReference type="InterPro" id="IPR002132">
    <property type="entry name" value="Ribosomal_uL5"/>
</dbReference>
<dbReference type="PIRSF" id="PIRSF002161">
    <property type="entry name" value="Ribosomal_L5"/>
    <property type="match status" value="1"/>
</dbReference>
<dbReference type="GO" id="GO:0005840">
    <property type="term" value="C:ribosome"/>
    <property type="evidence" value="ECO:0007669"/>
    <property type="project" value="UniProtKB-KW"/>
</dbReference>
<accession>A0A9D8KG56</accession>
<name>A0A9D8KG56_9DELT</name>
<evidence type="ECO:0000256" key="3">
    <source>
        <dbReference type="ARBA" id="ARBA00023274"/>
    </source>
</evidence>
<comment type="similarity">
    <text evidence="1 5 6">Belongs to the universal ribosomal protein uL5 family.</text>
</comment>
<reference evidence="9" key="2">
    <citation type="submission" date="2021-01" db="EMBL/GenBank/DDBJ databases">
        <authorList>
            <person name="Hahn C.R."/>
            <person name="Youssef N.H."/>
            <person name="Elshahed M."/>
        </authorList>
    </citation>
    <scope>NUCLEOTIDE SEQUENCE</scope>
    <source>
        <strain evidence="9">Zod_Metabat.24</strain>
    </source>
</reference>
<comment type="subunit">
    <text evidence="5">Part of the 50S ribosomal subunit; part of the 5S rRNA/L5/L18/L25 subcomplex. Contacts the 5S rRNA and the P site tRNA. Forms a bridge to the 30S subunit in the 70S ribosome.</text>
</comment>
<evidence type="ECO:0000256" key="5">
    <source>
        <dbReference type="HAMAP-Rule" id="MF_01333"/>
    </source>
</evidence>
<dbReference type="InterPro" id="IPR031309">
    <property type="entry name" value="Ribosomal_uL5_C"/>
</dbReference>
<keyword evidence="5" id="KW-0699">rRNA-binding</keyword>
<dbReference type="InterPro" id="IPR020930">
    <property type="entry name" value="Ribosomal_uL5_bac-type"/>
</dbReference>
<dbReference type="EMBL" id="JAFGIX010000049">
    <property type="protein sequence ID" value="MBN1573435.1"/>
    <property type="molecule type" value="Genomic_DNA"/>
</dbReference>
<protein>
    <recommendedName>
        <fullName evidence="4 5">Large ribosomal subunit protein uL5</fullName>
    </recommendedName>
</protein>
<proteinExistence type="inferred from homology"/>
<dbReference type="HAMAP" id="MF_01333_B">
    <property type="entry name" value="Ribosomal_uL5_B"/>
    <property type="match status" value="1"/>
</dbReference>
<dbReference type="GO" id="GO:0006412">
    <property type="term" value="P:translation"/>
    <property type="evidence" value="ECO:0007669"/>
    <property type="project" value="UniProtKB-UniRule"/>
</dbReference>
<gene>
    <name evidence="5 9" type="primary">rplE</name>
    <name evidence="9" type="ORF">JW984_09605</name>
</gene>
<dbReference type="FunFam" id="3.30.1440.10:FF:000001">
    <property type="entry name" value="50S ribosomal protein L5"/>
    <property type="match status" value="1"/>
</dbReference>
<feature type="domain" description="Large ribosomal subunit protein uL5 N-terminal" evidence="7">
    <location>
        <begin position="24"/>
        <end position="80"/>
    </location>
</feature>
<dbReference type="Proteomes" id="UP000809273">
    <property type="component" value="Unassembled WGS sequence"/>
</dbReference>
<evidence type="ECO:0000259" key="7">
    <source>
        <dbReference type="Pfam" id="PF00281"/>
    </source>
</evidence>
<evidence type="ECO:0000313" key="9">
    <source>
        <dbReference type="EMBL" id="MBN1573435.1"/>
    </source>
</evidence>
<dbReference type="Pfam" id="PF00673">
    <property type="entry name" value="Ribosomal_L5_C"/>
    <property type="match status" value="1"/>
</dbReference>
<comment type="caution">
    <text evidence="9">The sequence shown here is derived from an EMBL/GenBank/DDBJ whole genome shotgun (WGS) entry which is preliminary data.</text>
</comment>